<gene>
    <name evidence="1" type="ORF">Pla52o_22950</name>
</gene>
<dbReference type="RefSeq" id="WP_146594548.1">
    <property type="nucleotide sequence ID" value="NZ_SJPT01000003.1"/>
</dbReference>
<evidence type="ECO:0000313" key="1">
    <source>
        <dbReference type="EMBL" id="TWU24368.1"/>
    </source>
</evidence>
<name>A0A5C6CIS2_9BACT</name>
<dbReference type="OrthoDB" id="283863at2"/>
<sequence length="108" mass="12126">MKRIQKNGFSFLEVIAAAVILFVVSAATVATFAPAQATTEHRLPPGEIENLNRLAQTYLQEIGMFPRNIHDMVRCGYVPNTTPSEQARVTQIRRDYTYDHATGTFSPR</sequence>
<reference evidence="1 2" key="1">
    <citation type="submission" date="2019-02" db="EMBL/GenBank/DDBJ databases">
        <title>Deep-cultivation of Planctomycetes and their phenomic and genomic characterization uncovers novel biology.</title>
        <authorList>
            <person name="Wiegand S."/>
            <person name="Jogler M."/>
            <person name="Boedeker C."/>
            <person name="Pinto D."/>
            <person name="Vollmers J."/>
            <person name="Rivas-Marin E."/>
            <person name="Kohn T."/>
            <person name="Peeters S.H."/>
            <person name="Heuer A."/>
            <person name="Rast P."/>
            <person name="Oberbeckmann S."/>
            <person name="Bunk B."/>
            <person name="Jeske O."/>
            <person name="Meyerdierks A."/>
            <person name="Storesund J.E."/>
            <person name="Kallscheuer N."/>
            <person name="Luecker S."/>
            <person name="Lage O.M."/>
            <person name="Pohl T."/>
            <person name="Merkel B.J."/>
            <person name="Hornburger P."/>
            <person name="Mueller R.-W."/>
            <person name="Bruemmer F."/>
            <person name="Labrenz M."/>
            <person name="Spormann A.M."/>
            <person name="Op Den Camp H."/>
            <person name="Overmann J."/>
            <person name="Amann R."/>
            <person name="Jetten M.S.M."/>
            <person name="Mascher T."/>
            <person name="Medema M.H."/>
            <person name="Devos D.P."/>
            <person name="Kaster A.-K."/>
            <person name="Ovreas L."/>
            <person name="Rohde M."/>
            <person name="Galperin M.Y."/>
            <person name="Jogler C."/>
        </authorList>
    </citation>
    <scope>NUCLEOTIDE SEQUENCE [LARGE SCALE GENOMIC DNA]</scope>
    <source>
        <strain evidence="1 2">Pla52o</strain>
    </source>
</reference>
<proteinExistence type="predicted"/>
<dbReference type="AlphaFoldDB" id="A0A5C6CIS2"/>
<comment type="caution">
    <text evidence="1">The sequence shown here is derived from an EMBL/GenBank/DDBJ whole genome shotgun (WGS) entry which is preliminary data.</text>
</comment>
<evidence type="ECO:0000313" key="2">
    <source>
        <dbReference type="Proteomes" id="UP000316304"/>
    </source>
</evidence>
<organism evidence="1 2">
    <name type="scientific">Novipirellula galeiformis</name>
    <dbReference type="NCBI Taxonomy" id="2528004"/>
    <lineage>
        <taxon>Bacteria</taxon>
        <taxon>Pseudomonadati</taxon>
        <taxon>Planctomycetota</taxon>
        <taxon>Planctomycetia</taxon>
        <taxon>Pirellulales</taxon>
        <taxon>Pirellulaceae</taxon>
        <taxon>Novipirellula</taxon>
    </lineage>
</organism>
<accession>A0A5C6CIS2</accession>
<keyword evidence="2" id="KW-1185">Reference proteome</keyword>
<dbReference type="EMBL" id="SJPT01000003">
    <property type="protein sequence ID" value="TWU24368.1"/>
    <property type="molecule type" value="Genomic_DNA"/>
</dbReference>
<evidence type="ECO:0008006" key="3">
    <source>
        <dbReference type="Google" id="ProtNLM"/>
    </source>
</evidence>
<protein>
    <recommendedName>
        <fullName evidence="3">Type II secretion system protein G</fullName>
    </recommendedName>
</protein>
<dbReference type="Proteomes" id="UP000316304">
    <property type="component" value="Unassembled WGS sequence"/>
</dbReference>